<dbReference type="CDD" id="cd00475">
    <property type="entry name" value="Cis_IPPS"/>
    <property type="match status" value="1"/>
</dbReference>
<name>A0A381QS85_9ZZZZ</name>
<dbReference type="HAMAP" id="MF_01139">
    <property type="entry name" value="ISPT"/>
    <property type="match status" value="1"/>
</dbReference>
<evidence type="ECO:0000256" key="1">
    <source>
        <dbReference type="ARBA" id="ARBA00022679"/>
    </source>
</evidence>
<dbReference type="GO" id="GO:0000287">
    <property type="term" value="F:magnesium ion binding"/>
    <property type="evidence" value="ECO:0007669"/>
    <property type="project" value="TreeGrafter"/>
</dbReference>
<dbReference type="Gene3D" id="3.40.1180.10">
    <property type="entry name" value="Decaprenyl diphosphate synthase-like"/>
    <property type="match status" value="1"/>
</dbReference>
<proteinExistence type="inferred from homology"/>
<dbReference type="InterPro" id="IPR036424">
    <property type="entry name" value="UPP_synth-like_sf"/>
</dbReference>
<accession>A0A381QS85</accession>
<keyword evidence="1" id="KW-0808">Transferase</keyword>
<dbReference type="Pfam" id="PF01255">
    <property type="entry name" value="Prenyltransf"/>
    <property type="match status" value="1"/>
</dbReference>
<dbReference type="GO" id="GO:0005829">
    <property type="term" value="C:cytosol"/>
    <property type="evidence" value="ECO:0007669"/>
    <property type="project" value="TreeGrafter"/>
</dbReference>
<dbReference type="NCBIfam" id="TIGR00055">
    <property type="entry name" value="uppS"/>
    <property type="match status" value="1"/>
</dbReference>
<gene>
    <name evidence="2" type="ORF">METZ01_LOCUS34678</name>
</gene>
<dbReference type="FunFam" id="3.40.1180.10:FF:000001">
    <property type="entry name" value="(2E,6E)-farnesyl-diphosphate-specific ditrans,polycis-undecaprenyl-diphosphate synthase"/>
    <property type="match status" value="1"/>
</dbReference>
<dbReference type="GO" id="GO:0016094">
    <property type="term" value="P:polyprenol biosynthetic process"/>
    <property type="evidence" value="ECO:0007669"/>
    <property type="project" value="TreeGrafter"/>
</dbReference>
<dbReference type="PANTHER" id="PTHR10291">
    <property type="entry name" value="DEHYDRODOLICHYL DIPHOSPHATE SYNTHASE FAMILY MEMBER"/>
    <property type="match status" value="1"/>
</dbReference>
<dbReference type="PANTHER" id="PTHR10291:SF0">
    <property type="entry name" value="DEHYDRODOLICHYL DIPHOSPHATE SYNTHASE 2"/>
    <property type="match status" value="1"/>
</dbReference>
<dbReference type="AlphaFoldDB" id="A0A381QS85"/>
<sequence>MMPDLSTHMPQHIAIIMDGNTRWANARGLTSKLGHRYGAEAAREIVNSCINRNIKYLTLFAFSSENWKRPSKEVHSLMALFLTVLKRKEISQLNSKNVRIEFIGNRAGFAQKLQDSMDGVEALTCNNTGTTLIVAADYGGRWDISNAMKTIAAKIEQGELTSEQIDINLVHQYTSLSNYPDPDFCIRTGSERRVSNFLLWQFAYTEFYFTECYWPDFDDEQLQIALNDFALRQRRFGIHEEQAKGDS</sequence>
<dbReference type="EMBL" id="UINC01001483">
    <property type="protein sequence ID" value="SUZ81824.1"/>
    <property type="molecule type" value="Genomic_DNA"/>
</dbReference>
<dbReference type="GO" id="GO:0008834">
    <property type="term" value="F:ditrans,polycis-undecaprenyl-diphosphate synthase [(2E,6E)-farnesyl-diphosphate specific] activity"/>
    <property type="evidence" value="ECO:0007669"/>
    <property type="project" value="TreeGrafter"/>
</dbReference>
<dbReference type="InterPro" id="IPR001441">
    <property type="entry name" value="UPP_synth-like"/>
</dbReference>
<protein>
    <recommendedName>
        <fullName evidence="3">Undecaprenyl diphosphate synthase</fullName>
    </recommendedName>
</protein>
<evidence type="ECO:0008006" key="3">
    <source>
        <dbReference type="Google" id="ProtNLM"/>
    </source>
</evidence>
<organism evidence="2">
    <name type="scientific">marine metagenome</name>
    <dbReference type="NCBI Taxonomy" id="408172"/>
    <lineage>
        <taxon>unclassified sequences</taxon>
        <taxon>metagenomes</taxon>
        <taxon>ecological metagenomes</taxon>
    </lineage>
</organism>
<reference evidence="2" key="1">
    <citation type="submission" date="2018-05" db="EMBL/GenBank/DDBJ databases">
        <authorList>
            <person name="Lanie J.A."/>
            <person name="Ng W.-L."/>
            <person name="Kazmierczak K.M."/>
            <person name="Andrzejewski T.M."/>
            <person name="Davidsen T.M."/>
            <person name="Wayne K.J."/>
            <person name="Tettelin H."/>
            <person name="Glass J.I."/>
            <person name="Rusch D."/>
            <person name="Podicherti R."/>
            <person name="Tsui H.-C.T."/>
            <person name="Winkler M.E."/>
        </authorList>
    </citation>
    <scope>NUCLEOTIDE SEQUENCE</scope>
</reference>
<dbReference type="SUPFAM" id="SSF64005">
    <property type="entry name" value="Undecaprenyl diphosphate synthase"/>
    <property type="match status" value="1"/>
</dbReference>
<evidence type="ECO:0000313" key="2">
    <source>
        <dbReference type="EMBL" id="SUZ81824.1"/>
    </source>
</evidence>